<organism evidence="2 3">
    <name type="scientific">Streptomyces antnestii</name>
    <dbReference type="NCBI Taxonomy" id="2494256"/>
    <lineage>
        <taxon>Bacteria</taxon>
        <taxon>Bacillati</taxon>
        <taxon>Actinomycetota</taxon>
        <taxon>Actinomycetes</taxon>
        <taxon>Kitasatosporales</taxon>
        <taxon>Streptomycetaceae</taxon>
        <taxon>Streptomyces</taxon>
    </lineage>
</organism>
<sequence>MLTNIMYVTLYVTDQDRALRFYTEQLGLEKRIDFPNPGGRFLTVGVPGSPVEILLWAHPAAAGQPAEAGATPGPVILESDDLRADFKVFRDRGVTFDEAEPVEYGFGVRIETADPDGNRISLRERNKAARDNG</sequence>
<name>A0A437NZU0_9ACTN</name>
<evidence type="ECO:0000313" key="3">
    <source>
        <dbReference type="Proteomes" id="UP000283128"/>
    </source>
</evidence>
<feature type="domain" description="VOC" evidence="1">
    <location>
        <begin position="4"/>
        <end position="125"/>
    </location>
</feature>
<dbReference type="RefSeq" id="WP_127833086.1">
    <property type="nucleotide sequence ID" value="NZ_RZYA01000032.1"/>
</dbReference>
<gene>
    <name evidence="2" type="ORF">EOT10_38760</name>
</gene>
<proteinExistence type="predicted"/>
<dbReference type="Gene3D" id="3.10.180.10">
    <property type="entry name" value="2,3-Dihydroxybiphenyl 1,2-Dioxygenase, domain 1"/>
    <property type="match status" value="1"/>
</dbReference>
<dbReference type="EMBL" id="RZYA01000032">
    <property type="protein sequence ID" value="RVU15532.1"/>
    <property type="molecule type" value="Genomic_DNA"/>
</dbReference>
<comment type="caution">
    <text evidence="2">The sequence shown here is derived from an EMBL/GenBank/DDBJ whole genome shotgun (WGS) entry which is preliminary data.</text>
</comment>
<dbReference type="InterPro" id="IPR029068">
    <property type="entry name" value="Glyas_Bleomycin-R_OHBP_Dase"/>
</dbReference>
<dbReference type="PANTHER" id="PTHR36437:SF2">
    <property type="entry name" value="GLYOXALASE_BLEOMYCIN RESISTANCE PROTEIN_DIOXYGENASE"/>
    <property type="match status" value="1"/>
</dbReference>
<evidence type="ECO:0000313" key="2">
    <source>
        <dbReference type="EMBL" id="RVU15532.1"/>
    </source>
</evidence>
<evidence type="ECO:0000259" key="1">
    <source>
        <dbReference type="PROSITE" id="PS51819"/>
    </source>
</evidence>
<keyword evidence="3" id="KW-1185">Reference proteome</keyword>
<dbReference type="InterPro" id="IPR037523">
    <property type="entry name" value="VOC_core"/>
</dbReference>
<accession>A0A437NZU0</accession>
<reference evidence="2 3" key="1">
    <citation type="submission" date="2019-01" db="EMBL/GenBank/DDBJ databases">
        <title>Genome sequences of Streptomyces and Rhizobium isolates collected from root and soil.</title>
        <authorList>
            <person name="Chhettri S."/>
            <person name="Sevigny J.L."/>
            <person name="Sen A."/>
            <person name="Ennis N."/>
            <person name="Tisa L."/>
        </authorList>
    </citation>
    <scope>NUCLEOTIDE SEQUENCE [LARGE SCALE GENOMIC DNA]</scope>
    <source>
        <strain evidence="2 3">San01</strain>
    </source>
</reference>
<dbReference type="AlphaFoldDB" id="A0A437NZU0"/>
<dbReference type="Pfam" id="PF00903">
    <property type="entry name" value="Glyoxalase"/>
    <property type="match status" value="1"/>
</dbReference>
<dbReference type="PROSITE" id="PS51819">
    <property type="entry name" value="VOC"/>
    <property type="match status" value="1"/>
</dbReference>
<protein>
    <submittedName>
        <fullName evidence="2">Glyoxalase</fullName>
    </submittedName>
</protein>
<dbReference type="OrthoDB" id="197463at2"/>
<dbReference type="SUPFAM" id="SSF54593">
    <property type="entry name" value="Glyoxalase/Bleomycin resistance protein/Dihydroxybiphenyl dioxygenase"/>
    <property type="match status" value="1"/>
</dbReference>
<dbReference type="PANTHER" id="PTHR36437">
    <property type="entry name" value="GLYOXALASE/BLEOMYCIN RESISTANCE PROTEIN/DIOXYGENASE"/>
    <property type="match status" value="1"/>
</dbReference>
<dbReference type="InterPro" id="IPR004360">
    <property type="entry name" value="Glyas_Fos-R_dOase_dom"/>
</dbReference>
<dbReference type="Proteomes" id="UP000283128">
    <property type="component" value="Unassembled WGS sequence"/>
</dbReference>